<dbReference type="STRING" id="1748243.Tel_11185"/>
<dbReference type="PANTHER" id="PTHR33215:SF13">
    <property type="entry name" value="PROTEIN DISTAL ANTENNA"/>
    <property type="match status" value="1"/>
</dbReference>
<dbReference type="InterPro" id="IPR051839">
    <property type="entry name" value="RD_transcriptional_regulator"/>
</dbReference>
<reference evidence="2" key="1">
    <citation type="submission" date="2015-10" db="EMBL/GenBank/DDBJ databases">
        <title>Description of Candidatus Tenderia electrophaga gen. nov, sp. nov., an Uncultivated Electroautotroph from a Biocathode Enrichment.</title>
        <authorList>
            <person name="Eddie B.J."/>
            <person name="Malanoski A.P."/>
            <person name="Wang Z."/>
            <person name="Hall R.J."/>
            <person name="Oh S.D."/>
            <person name="Heiner C."/>
            <person name="Lin B."/>
            <person name="Strycharz-Glaven S.M."/>
        </authorList>
    </citation>
    <scope>NUCLEOTIDE SEQUENCE [LARGE SCALE GENOMIC DNA]</scope>
    <source>
        <strain evidence="2">NRL1</strain>
    </source>
</reference>
<dbReference type="GO" id="GO:0003677">
    <property type="term" value="F:DNA binding"/>
    <property type="evidence" value="ECO:0007669"/>
    <property type="project" value="InterPro"/>
</dbReference>
<gene>
    <name evidence="2" type="ORF">Tel_11185</name>
</gene>
<dbReference type="AlphaFoldDB" id="A0A0S2TEV3"/>
<comment type="similarity">
    <text evidence="1">Belongs to the transposase 8 family.</text>
</comment>
<evidence type="ECO:0000313" key="3">
    <source>
        <dbReference type="Proteomes" id="UP000055136"/>
    </source>
</evidence>
<dbReference type="EMBL" id="CP013099">
    <property type="protein sequence ID" value="ALP53651.1"/>
    <property type="molecule type" value="Genomic_DNA"/>
</dbReference>
<organism evidence="2 3">
    <name type="scientific">Candidatus Tenderia electrophaga</name>
    <dbReference type="NCBI Taxonomy" id="1748243"/>
    <lineage>
        <taxon>Bacteria</taxon>
        <taxon>Pseudomonadati</taxon>
        <taxon>Pseudomonadota</taxon>
        <taxon>Gammaproteobacteria</taxon>
        <taxon>Candidatus Tenderiales</taxon>
        <taxon>Candidatus Tenderiaceae</taxon>
        <taxon>Candidatus Tenderia</taxon>
    </lineage>
</organism>
<protein>
    <submittedName>
        <fullName evidence="2">Transposase</fullName>
    </submittedName>
</protein>
<proteinExistence type="inferred from homology"/>
<dbReference type="InterPro" id="IPR009057">
    <property type="entry name" value="Homeodomain-like_sf"/>
</dbReference>
<dbReference type="InterPro" id="IPR002514">
    <property type="entry name" value="Transposase_8"/>
</dbReference>
<dbReference type="GO" id="GO:0004803">
    <property type="term" value="F:transposase activity"/>
    <property type="evidence" value="ECO:0007669"/>
    <property type="project" value="InterPro"/>
</dbReference>
<dbReference type="SUPFAM" id="SSF46689">
    <property type="entry name" value="Homeodomain-like"/>
    <property type="match status" value="1"/>
</dbReference>
<dbReference type="Gene3D" id="1.10.10.60">
    <property type="entry name" value="Homeodomain-like"/>
    <property type="match status" value="1"/>
</dbReference>
<name>A0A0S2TEV3_9GAMM</name>
<dbReference type="GO" id="GO:0006313">
    <property type="term" value="P:DNA transposition"/>
    <property type="evidence" value="ECO:0007669"/>
    <property type="project" value="InterPro"/>
</dbReference>
<keyword evidence="3" id="KW-1185">Reference proteome</keyword>
<dbReference type="KEGG" id="tee:Tel_11185"/>
<sequence length="95" mass="10900">MPKRRKYSTEFKHEAVEMARTSEVSISQVARELGIEPNMLSRWCRESVNAGPKAFQGQGKPRDEELASLKRELARVKKERDFLQEAAAFFAKTSK</sequence>
<evidence type="ECO:0000313" key="2">
    <source>
        <dbReference type="EMBL" id="ALP53651.1"/>
    </source>
</evidence>
<dbReference type="Proteomes" id="UP000055136">
    <property type="component" value="Chromosome"/>
</dbReference>
<evidence type="ECO:0000256" key="1">
    <source>
        <dbReference type="ARBA" id="ARBA00009964"/>
    </source>
</evidence>
<dbReference type="PANTHER" id="PTHR33215">
    <property type="entry name" value="PROTEIN DISTAL ANTENNA"/>
    <property type="match status" value="1"/>
</dbReference>
<dbReference type="Pfam" id="PF01527">
    <property type="entry name" value="HTH_Tnp_1"/>
    <property type="match status" value="1"/>
</dbReference>
<accession>A0A0S2TEV3</accession>